<dbReference type="InterPro" id="IPR038532">
    <property type="entry name" value="NDUFS4-like_sf"/>
</dbReference>
<keyword evidence="7 9" id="KW-0496">Mitochondrion</keyword>
<accession>A0A9J5ZLF0</accession>
<protein>
    <recommendedName>
        <fullName evidence="9">NADH dehydrogenase [ubiquinone] iron-sulfur protein 4, mitochondrial</fullName>
    </recommendedName>
</protein>
<comment type="caution">
    <text evidence="10">The sequence shown here is derived from an EMBL/GenBank/DDBJ whole genome shotgun (WGS) entry which is preliminary data.</text>
</comment>
<comment type="similarity">
    <text evidence="1 9">Belongs to the complex I NDUFS4 subunit family.</text>
</comment>
<dbReference type="Proteomes" id="UP000824120">
    <property type="component" value="Chromosome 4"/>
</dbReference>
<dbReference type="GO" id="GO:0005743">
    <property type="term" value="C:mitochondrial inner membrane"/>
    <property type="evidence" value="ECO:0007669"/>
    <property type="project" value="UniProtKB-SubCell"/>
</dbReference>
<evidence type="ECO:0000313" key="11">
    <source>
        <dbReference type="Proteomes" id="UP000824120"/>
    </source>
</evidence>
<evidence type="ECO:0000256" key="7">
    <source>
        <dbReference type="ARBA" id="ARBA00023128"/>
    </source>
</evidence>
<proteinExistence type="inferred from homology"/>
<dbReference type="EMBL" id="JACXVP010000004">
    <property type="protein sequence ID" value="KAG5612959.1"/>
    <property type="molecule type" value="Genomic_DNA"/>
</dbReference>
<evidence type="ECO:0000256" key="3">
    <source>
        <dbReference type="ARBA" id="ARBA00022660"/>
    </source>
</evidence>
<reference evidence="10 11" key="1">
    <citation type="submission" date="2020-09" db="EMBL/GenBank/DDBJ databases">
        <title>De no assembly of potato wild relative species, Solanum commersonii.</title>
        <authorList>
            <person name="Cho K."/>
        </authorList>
    </citation>
    <scope>NUCLEOTIDE SEQUENCE [LARGE SCALE GENOMIC DNA]</scope>
    <source>
        <strain evidence="10">LZ3.2</strain>
        <tissue evidence="10">Leaf</tissue>
    </source>
</reference>
<evidence type="ECO:0000256" key="1">
    <source>
        <dbReference type="ARBA" id="ARBA00005882"/>
    </source>
</evidence>
<comment type="subcellular location">
    <subcellularLocation>
        <location evidence="9">Mitochondrion inner membrane</location>
        <topology evidence="9">Peripheral membrane protein</topology>
        <orientation evidence="9">Matrix side</orientation>
    </subcellularLocation>
</comment>
<keyword evidence="5 9" id="KW-0809">Transit peptide</keyword>
<sequence length="114" mass="12645">MAQIGLWGRDRRPEKKLEHKTEKSGVRGIVFLTKWLSEWENPLIGWTSTGDPLSYVGEAGLLFDSVDATNAFAEKHGWGVHCMTTCGIRKGFGLALHASKIMDSTSLKSFFKSS</sequence>
<organism evidence="10 11">
    <name type="scientific">Solanum commersonii</name>
    <name type="common">Commerson's wild potato</name>
    <name type="synonym">Commerson's nightshade</name>
    <dbReference type="NCBI Taxonomy" id="4109"/>
    <lineage>
        <taxon>Eukaryota</taxon>
        <taxon>Viridiplantae</taxon>
        <taxon>Streptophyta</taxon>
        <taxon>Embryophyta</taxon>
        <taxon>Tracheophyta</taxon>
        <taxon>Spermatophyta</taxon>
        <taxon>Magnoliopsida</taxon>
        <taxon>eudicotyledons</taxon>
        <taxon>Gunneridae</taxon>
        <taxon>Pentapetalae</taxon>
        <taxon>asterids</taxon>
        <taxon>lamiids</taxon>
        <taxon>Solanales</taxon>
        <taxon>Solanaceae</taxon>
        <taxon>Solanoideae</taxon>
        <taxon>Solaneae</taxon>
        <taxon>Solanum</taxon>
    </lineage>
</organism>
<keyword evidence="11" id="KW-1185">Reference proteome</keyword>
<dbReference type="OrthoDB" id="3089at2759"/>
<dbReference type="GO" id="GO:0022900">
    <property type="term" value="P:electron transport chain"/>
    <property type="evidence" value="ECO:0007669"/>
    <property type="project" value="InterPro"/>
</dbReference>
<keyword evidence="8 9" id="KW-0472">Membrane</keyword>
<evidence type="ECO:0000256" key="5">
    <source>
        <dbReference type="ARBA" id="ARBA00022946"/>
    </source>
</evidence>
<evidence type="ECO:0000256" key="9">
    <source>
        <dbReference type="RuleBase" id="RU367010"/>
    </source>
</evidence>
<evidence type="ECO:0000256" key="6">
    <source>
        <dbReference type="ARBA" id="ARBA00022982"/>
    </source>
</evidence>
<keyword evidence="6 9" id="KW-0249">Electron transport</keyword>
<dbReference type="Gene3D" id="3.30.160.190">
    <property type="entry name" value="atu1810 like domain"/>
    <property type="match status" value="1"/>
</dbReference>
<keyword evidence="2 9" id="KW-0813">Transport</keyword>
<evidence type="ECO:0000256" key="4">
    <source>
        <dbReference type="ARBA" id="ARBA00022792"/>
    </source>
</evidence>
<keyword evidence="4 9" id="KW-0999">Mitochondrion inner membrane</keyword>
<name>A0A9J5ZLF0_SOLCO</name>
<evidence type="ECO:0000313" key="10">
    <source>
        <dbReference type="EMBL" id="KAG5612959.1"/>
    </source>
</evidence>
<gene>
    <name evidence="10" type="ORF">H5410_024240</name>
</gene>
<comment type="function">
    <text evidence="9">Accessory subunit of the mitochondrial membrane respiratory chain NADH dehydrogenase (Complex I), that is believed not to be involved in catalysis. Complex I functions in the transfer of electrons from NADH to the respiratory chain. The immediate electron acceptor for the enzyme is believed to be ubiquinone.</text>
</comment>
<dbReference type="AlphaFoldDB" id="A0A9J5ZLF0"/>
<dbReference type="Pfam" id="PF04800">
    <property type="entry name" value="NDUS4"/>
    <property type="match status" value="1"/>
</dbReference>
<evidence type="ECO:0000256" key="2">
    <source>
        <dbReference type="ARBA" id="ARBA00022448"/>
    </source>
</evidence>
<keyword evidence="3 9" id="KW-0679">Respiratory chain</keyword>
<evidence type="ECO:0000256" key="8">
    <source>
        <dbReference type="ARBA" id="ARBA00023136"/>
    </source>
</evidence>
<dbReference type="InterPro" id="IPR006885">
    <property type="entry name" value="NADH_UbQ_FeS_4_mit-like"/>
</dbReference>